<dbReference type="Gene3D" id="2.60.120.260">
    <property type="entry name" value="Galactose-binding domain-like"/>
    <property type="match status" value="2"/>
</dbReference>
<keyword evidence="5" id="KW-0812">Transmembrane</keyword>
<dbReference type="Pfam" id="PF00754">
    <property type="entry name" value="F5_F8_type_C"/>
    <property type="match status" value="2"/>
</dbReference>
<keyword evidence="3" id="KW-0217">Developmental protein</keyword>
<dbReference type="InterPro" id="IPR000421">
    <property type="entry name" value="FA58C"/>
</dbReference>
<dbReference type="CDD" id="cd06263">
    <property type="entry name" value="MAM"/>
    <property type="match status" value="1"/>
</dbReference>
<evidence type="ECO:0000259" key="19">
    <source>
        <dbReference type="PROSITE" id="PS01180"/>
    </source>
</evidence>
<keyword evidence="13" id="KW-0472">Membrane</keyword>
<feature type="domain" description="MAM" evidence="21">
    <location>
        <begin position="832"/>
        <end position="974"/>
    </location>
</feature>
<feature type="domain" description="CUB" evidence="19">
    <location>
        <begin position="173"/>
        <end position="288"/>
    </location>
</feature>
<dbReference type="FunFam" id="2.60.120.260:FF:000002">
    <property type="entry name" value="Coagulation factor VIII"/>
    <property type="match status" value="1"/>
</dbReference>
<comment type="caution">
    <text evidence="17">Lacks conserved residue(s) required for the propagation of feature annotation.</text>
</comment>
<organism evidence="22 23">
    <name type="scientific">Petromyzon marinus</name>
    <name type="common">Sea lamprey</name>
    <dbReference type="NCBI Taxonomy" id="7757"/>
    <lineage>
        <taxon>Eukaryota</taxon>
        <taxon>Metazoa</taxon>
        <taxon>Chordata</taxon>
        <taxon>Craniata</taxon>
        <taxon>Vertebrata</taxon>
        <taxon>Cyclostomata</taxon>
        <taxon>Hyperoartia</taxon>
        <taxon>Petromyzontiformes</taxon>
        <taxon>Petromyzontidae</taxon>
        <taxon>Petromyzon</taxon>
    </lineage>
</organism>
<dbReference type="FunFam" id="2.60.120.260:FF:000013">
    <property type="entry name" value="Neuropilin"/>
    <property type="match status" value="1"/>
</dbReference>
<evidence type="ECO:0000259" key="20">
    <source>
        <dbReference type="PROSITE" id="PS50022"/>
    </source>
</evidence>
<feature type="domain" description="F5/8 type C" evidence="20">
    <location>
        <begin position="584"/>
        <end position="754"/>
    </location>
</feature>
<dbReference type="GO" id="GO:0007411">
    <property type="term" value="P:axon guidance"/>
    <property type="evidence" value="ECO:0007669"/>
    <property type="project" value="TreeGrafter"/>
</dbReference>
<dbReference type="PANTHER" id="PTHR46806:SF2">
    <property type="entry name" value="NEUROPILIN-2"/>
    <property type="match status" value="1"/>
</dbReference>
<dbReference type="PANTHER" id="PTHR46806">
    <property type="entry name" value="F5/8 TYPE C DOMAIN-CONTAINING PROTEIN"/>
    <property type="match status" value="1"/>
</dbReference>
<keyword evidence="11" id="KW-0524">Neurogenesis</keyword>
<dbReference type="SMART" id="SM00137">
    <property type="entry name" value="MAM"/>
    <property type="match status" value="1"/>
</dbReference>
<dbReference type="InterPro" id="IPR000998">
    <property type="entry name" value="MAM_dom"/>
</dbReference>
<reference evidence="23" key="1">
    <citation type="submission" date="2025-08" db="UniProtKB">
        <authorList>
            <consortium name="RefSeq"/>
        </authorList>
    </citation>
    <scope>IDENTIFICATION</scope>
    <source>
        <tissue evidence="23">Sperm</tissue>
    </source>
</reference>
<dbReference type="SUPFAM" id="SSF49785">
    <property type="entry name" value="Galactose-binding domain-like"/>
    <property type="match status" value="2"/>
</dbReference>
<dbReference type="PROSITE" id="PS01286">
    <property type="entry name" value="FA58C_2"/>
    <property type="match status" value="2"/>
</dbReference>
<feature type="domain" description="F5/8 type C" evidence="20">
    <location>
        <begin position="427"/>
        <end position="577"/>
    </location>
</feature>
<dbReference type="InterPro" id="IPR035914">
    <property type="entry name" value="Sperma_CUB_dom_sf"/>
</dbReference>
<dbReference type="InterPro" id="IPR000859">
    <property type="entry name" value="CUB_dom"/>
</dbReference>
<evidence type="ECO:0000256" key="12">
    <source>
        <dbReference type="ARBA" id="ARBA00022989"/>
    </source>
</evidence>
<dbReference type="SUPFAM" id="SSF49854">
    <property type="entry name" value="Spermadhesin, CUB domain"/>
    <property type="match status" value="2"/>
</dbReference>
<dbReference type="GO" id="GO:0008201">
    <property type="term" value="F:heparin binding"/>
    <property type="evidence" value="ECO:0007669"/>
    <property type="project" value="UniProtKB-KW"/>
</dbReference>
<dbReference type="Pfam" id="PF00629">
    <property type="entry name" value="MAM"/>
    <property type="match status" value="1"/>
</dbReference>
<keyword evidence="9" id="KW-0221">Differentiation</keyword>
<dbReference type="Pfam" id="PF00431">
    <property type="entry name" value="CUB"/>
    <property type="match status" value="2"/>
</dbReference>
<name>A0AAJ7T8I4_PETMA</name>
<evidence type="ECO:0000256" key="17">
    <source>
        <dbReference type="PROSITE-ProRule" id="PRU00059"/>
    </source>
</evidence>
<dbReference type="SUPFAM" id="SSF49899">
    <property type="entry name" value="Concanavalin A-like lectins/glucanases"/>
    <property type="match status" value="1"/>
</dbReference>
<evidence type="ECO:0000256" key="16">
    <source>
        <dbReference type="ARBA" id="ARBA00023180"/>
    </source>
</evidence>
<comment type="similarity">
    <text evidence="2">Belongs to the neuropilin family.</text>
</comment>
<keyword evidence="6" id="KW-0479">Metal-binding</keyword>
<evidence type="ECO:0000256" key="4">
    <source>
        <dbReference type="ARBA" id="ARBA00022674"/>
    </source>
</evidence>
<dbReference type="CDD" id="cd00057">
    <property type="entry name" value="FA58C"/>
    <property type="match status" value="2"/>
</dbReference>
<keyword evidence="14 17" id="KW-1015">Disulfide bond</keyword>
<dbReference type="FunFam" id="2.60.120.290:FF:000003">
    <property type="entry name" value="Neuropilin"/>
    <property type="match status" value="1"/>
</dbReference>
<keyword evidence="15" id="KW-0675">Receptor</keyword>
<dbReference type="GO" id="GO:0098978">
    <property type="term" value="C:glutamatergic synapse"/>
    <property type="evidence" value="ECO:0007669"/>
    <property type="project" value="TreeGrafter"/>
</dbReference>
<dbReference type="Gene3D" id="2.60.120.200">
    <property type="match status" value="1"/>
</dbReference>
<dbReference type="InterPro" id="IPR013320">
    <property type="entry name" value="ConA-like_dom_sf"/>
</dbReference>
<dbReference type="FunFam" id="2.60.120.290:FF:000010">
    <property type="entry name" value="Neuropilin"/>
    <property type="match status" value="1"/>
</dbReference>
<protein>
    <submittedName>
        <fullName evidence="23">Neuropilin-2-like isoform X1</fullName>
    </submittedName>
</protein>
<feature type="compositionally biased region" description="Gly residues" evidence="18">
    <location>
        <begin position="1"/>
        <end position="11"/>
    </location>
</feature>
<feature type="region of interest" description="Disordered" evidence="18">
    <location>
        <begin position="757"/>
        <end position="792"/>
    </location>
</feature>
<evidence type="ECO:0000313" key="22">
    <source>
        <dbReference type="Proteomes" id="UP001318040"/>
    </source>
</evidence>
<dbReference type="InterPro" id="IPR008979">
    <property type="entry name" value="Galactose-bd-like_sf"/>
</dbReference>
<dbReference type="PROSITE" id="PS01180">
    <property type="entry name" value="CUB"/>
    <property type="match status" value="2"/>
</dbReference>
<dbReference type="Proteomes" id="UP001318040">
    <property type="component" value="Chromosome 19"/>
</dbReference>
<evidence type="ECO:0000256" key="13">
    <source>
        <dbReference type="ARBA" id="ARBA00023136"/>
    </source>
</evidence>
<keyword evidence="10" id="KW-0106">Calcium</keyword>
<comment type="subcellular location">
    <subcellularLocation>
        <location evidence="1">Membrane</location>
        <topology evidence="1">Single-pass type I membrane protein</topology>
    </subcellularLocation>
</comment>
<dbReference type="PROSITE" id="PS50022">
    <property type="entry name" value="FA58C_3"/>
    <property type="match status" value="2"/>
</dbReference>
<keyword evidence="22" id="KW-1185">Reference proteome</keyword>
<dbReference type="KEGG" id="pmrn:116944015"/>
<evidence type="ECO:0000256" key="6">
    <source>
        <dbReference type="ARBA" id="ARBA00022723"/>
    </source>
</evidence>
<evidence type="ECO:0000256" key="10">
    <source>
        <dbReference type="ARBA" id="ARBA00022837"/>
    </source>
</evidence>
<evidence type="ECO:0000256" key="14">
    <source>
        <dbReference type="ARBA" id="ARBA00023157"/>
    </source>
</evidence>
<dbReference type="Gene3D" id="2.60.120.290">
    <property type="entry name" value="Spermadhesin, CUB domain"/>
    <property type="match status" value="2"/>
</dbReference>
<dbReference type="GO" id="GO:0030424">
    <property type="term" value="C:axon"/>
    <property type="evidence" value="ECO:0007669"/>
    <property type="project" value="TreeGrafter"/>
</dbReference>
<evidence type="ECO:0000256" key="15">
    <source>
        <dbReference type="ARBA" id="ARBA00023170"/>
    </source>
</evidence>
<keyword evidence="16" id="KW-0325">Glycoprotein</keyword>
<dbReference type="GO" id="GO:0046872">
    <property type="term" value="F:metal ion binding"/>
    <property type="evidence" value="ECO:0007669"/>
    <property type="project" value="UniProtKB-KW"/>
</dbReference>
<evidence type="ECO:0000259" key="21">
    <source>
        <dbReference type="PROSITE" id="PS50060"/>
    </source>
</evidence>
<feature type="disulfide bond" evidence="17">
    <location>
        <begin position="173"/>
        <end position="200"/>
    </location>
</feature>
<evidence type="ECO:0000256" key="2">
    <source>
        <dbReference type="ARBA" id="ARBA00006078"/>
    </source>
</evidence>
<evidence type="ECO:0000256" key="11">
    <source>
        <dbReference type="ARBA" id="ARBA00022902"/>
    </source>
</evidence>
<dbReference type="GO" id="GO:0017154">
    <property type="term" value="F:semaphorin receptor activity"/>
    <property type="evidence" value="ECO:0007669"/>
    <property type="project" value="TreeGrafter"/>
</dbReference>
<dbReference type="AlphaFoldDB" id="A0AAJ7T8I4"/>
<evidence type="ECO:0000256" key="9">
    <source>
        <dbReference type="ARBA" id="ARBA00022782"/>
    </source>
</evidence>
<proteinExistence type="inferred from homology"/>
<dbReference type="RefSeq" id="XP_032813311.1">
    <property type="nucleotide sequence ID" value="XM_032957420.1"/>
</dbReference>
<dbReference type="SMART" id="SM00042">
    <property type="entry name" value="CUB"/>
    <property type="match status" value="2"/>
</dbReference>
<dbReference type="SMART" id="SM00231">
    <property type="entry name" value="FA58C"/>
    <property type="match status" value="2"/>
</dbReference>
<accession>A0AAJ7T8I4</accession>
<evidence type="ECO:0000256" key="18">
    <source>
        <dbReference type="SAM" id="MobiDB-lite"/>
    </source>
</evidence>
<evidence type="ECO:0000313" key="23">
    <source>
        <dbReference type="RefSeq" id="XP_032813311.1"/>
    </source>
</evidence>
<evidence type="ECO:0000256" key="3">
    <source>
        <dbReference type="ARBA" id="ARBA00022473"/>
    </source>
</evidence>
<feature type="domain" description="CUB" evidence="19">
    <location>
        <begin position="293"/>
        <end position="417"/>
    </location>
</feature>
<dbReference type="PROSITE" id="PS50060">
    <property type="entry name" value="MAM_2"/>
    <property type="match status" value="1"/>
</dbReference>
<evidence type="ECO:0000256" key="1">
    <source>
        <dbReference type="ARBA" id="ARBA00004479"/>
    </source>
</evidence>
<feature type="compositionally biased region" description="Low complexity" evidence="18">
    <location>
        <begin position="17"/>
        <end position="28"/>
    </location>
</feature>
<keyword evidence="12" id="KW-1133">Transmembrane helix</keyword>
<gene>
    <name evidence="23" type="primary">LOC116944015</name>
</gene>
<dbReference type="InterPro" id="IPR050633">
    <property type="entry name" value="Neuropilin_MCO_CoagFactor"/>
</dbReference>
<keyword evidence="7" id="KW-0732">Signal</keyword>
<dbReference type="CDD" id="cd00041">
    <property type="entry name" value="CUB"/>
    <property type="match status" value="2"/>
</dbReference>
<evidence type="ECO:0000256" key="8">
    <source>
        <dbReference type="ARBA" id="ARBA00022737"/>
    </source>
</evidence>
<evidence type="ECO:0000256" key="7">
    <source>
        <dbReference type="ARBA" id="ARBA00022729"/>
    </source>
</evidence>
<dbReference type="GO" id="GO:0045211">
    <property type="term" value="C:postsynaptic membrane"/>
    <property type="evidence" value="ECO:0007669"/>
    <property type="project" value="TreeGrafter"/>
</dbReference>
<feature type="region of interest" description="Disordered" evidence="18">
    <location>
        <begin position="1"/>
        <end position="31"/>
    </location>
</feature>
<evidence type="ECO:0000256" key="5">
    <source>
        <dbReference type="ARBA" id="ARBA00022692"/>
    </source>
</evidence>
<dbReference type="PROSITE" id="PS01285">
    <property type="entry name" value="FA58C_1"/>
    <property type="match status" value="2"/>
</dbReference>
<sequence length="985" mass="107061">MASRGEGGGDATGLEQSSPSSSSSPASPLIAPLWGRANSPLSFRQRRSAAGRGLGEFVEARHSELGCLVSPGGPVSSTLQAAISTAPSARTPPLPAPCYWELSRPPAPDTGVLRIPRALRRGLLSKEPLGTVPYVWAALAGALGMAVRFRKLLAAAMVAVAFSAVVATEDEACGGKLSAGTPGYITSPGYPKDYPPHLVCRWEVQAPQRDQRISVTFNPHFDVEKTSECRFDYVEVRDGRDTNAEVLGKFCGNIPPSALVSSGPVLYIHFQSDYSTQGAGFSLRFEIQATDECSHMFTAPNGSLQSPGFPEPYKHNLECTYIIKASVPRSEIVLKFHTFLLEGDQPGTAGIPVDATECRYDRLEIWDGPPRGGPLLGRFCGAMSPGEVRAFSGILSLSFYTDGGIALDGFWATYRVIPRRIIESVQCNQPLGMESGKVEVDRIVASSTHSSRMWQPWQARLHNPINGWTPSRDDPREWIQVDLGSLKLLSGVATQGAVSHESQIGYFVSSFRLEVSSLGADWTVLRGSRAVKAFAGNVDATSVVENRLAEPVLTRFVRIRPQTWEGGIALRFELYGCSLADFPCLETLGVGQGHVPDNALSASSQWSPPWGAHAARLLAPQRGWAPHMAGLFSFDEWLQVDLGSLFTVRGVILQGVRGDLVNRSGNDDASQGTQDKPEGPLFVKKFRVGFSEDGDTWHMVTDDESSQPKIFNGSSNVDLPEMRKFEPVEARLVRVYPERWSPHGIGLRLELLGCQSLDNGEDEVDPGQPKKDGPPGPEPPYSLDNDPGSYDAGETIANYTEFHIPARSQDDREDGDGVILEGWGPGSGVPGFNCEFHLGADGGMCSWIQDDQADLHWLLGDAEVEGEEEDIHHDKGDGCVWINTLGRAAGERARLLSVPLPSHAQPRCLAFRYRLHGDTLATSAGVDSLRVLTRTQTPMGMREQLVWSLTGVQGREWRLAHAVLPINYGPYQVLNNLFSDKSSVI</sequence>
<keyword evidence="4" id="KW-0358">Heparin-binding</keyword>
<keyword evidence="8" id="KW-0677">Repeat</keyword>